<protein>
    <submittedName>
        <fullName evidence="1">Uncharacterized protein</fullName>
    </submittedName>
</protein>
<reference evidence="1" key="1">
    <citation type="journal article" date="2023" name="Genome Biol. Evol.">
        <title>First Whole Genome Sequence and Flow Cytometry Genome Size Data for the Lichen-Forming Fungus Ramalina farinacea (Ascomycota).</title>
        <authorList>
            <person name="Llewellyn T."/>
            <person name="Mian S."/>
            <person name="Hill R."/>
            <person name="Leitch I.J."/>
            <person name="Gaya E."/>
        </authorList>
    </citation>
    <scope>NUCLEOTIDE SEQUENCE</scope>
    <source>
        <strain evidence="1">LIQ254RAFAR</strain>
    </source>
</reference>
<accession>A0AA43QUX6</accession>
<evidence type="ECO:0000313" key="2">
    <source>
        <dbReference type="Proteomes" id="UP001161017"/>
    </source>
</evidence>
<dbReference type="EMBL" id="JAPUFD010000017">
    <property type="protein sequence ID" value="MDI1492159.1"/>
    <property type="molecule type" value="Genomic_DNA"/>
</dbReference>
<dbReference type="AlphaFoldDB" id="A0AA43QUX6"/>
<comment type="caution">
    <text evidence="1">The sequence shown here is derived from an EMBL/GenBank/DDBJ whole genome shotgun (WGS) entry which is preliminary data.</text>
</comment>
<organism evidence="1 2">
    <name type="scientific">Ramalina farinacea</name>
    <dbReference type="NCBI Taxonomy" id="258253"/>
    <lineage>
        <taxon>Eukaryota</taxon>
        <taxon>Fungi</taxon>
        <taxon>Dikarya</taxon>
        <taxon>Ascomycota</taxon>
        <taxon>Pezizomycotina</taxon>
        <taxon>Lecanoromycetes</taxon>
        <taxon>OSLEUM clade</taxon>
        <taxon>Lecanoromycetidae</taxon>
        <taxon>Lecanorales</taxon>
        <taxon>Lecanorineae</taxon>
        <taxon>Ramalinaceae</taxon>
        <taxon>Ramalina</taxon>
    </lineage>
</organism>
<gene>
    <name evidence="1" type="ORF">OHK93_003371</name>
</gene>
<dbReference type="Pfam" id="PF14441">
    <property type="entry name" value="OTT_1508_deam"/>
    <property type="match status" value="1"/>
</dbReference>
<dbReference type="Proteomes" id="UP001161017">
    <property type="component" value="Unassembled WGS sequence"/>
</dbReference>
<proteinExistence type="predicted"/>
<name>A0AA43QUX6_9LECA</name>
<evidence type="ECO:0000313" key="1">
    <source>
        <dbReference type="EMBL" id="MDI1492159.1"/>
    </source>
</evidence>
<sequence length="440" mass="50769">MVRHADLSVARFGQVLTCGILALKLWRWIMLLGRLHVAYDTFMENALYEDDTHTSSFRNIKILSSNVIDVTFERGLALSNKPLQAISSDLDKLKHRQKKLFDRRFLESLFVYAEVQLLLQLEHMSAKDQCLPKHLSYMGCSKKTCYLCCQLLAAHARFRTRGTHFKVYHRWCIPAGPALEPTSIFRLKTSLLNVEHNMIARFERSFGASKIPAIPESSIGIPDRLGPHLTNDRRLRLGDGVGAHVNSGHQKPSPATPLFKLGKARDVFLSLRIPANKDEAMWHVPDLARYWGVLYNFDRTISRFDAINQKPESINRDYRMHWNTNDDLPVNETIKSWLGLDEIPCYRSFWYGDVFIERIGKDEKDGYDFDAEAYHLYGNVPPELPGSKLLEQIFRSTWDDQDLENSLFTQAGVQEFGQEHAKDKEIVYERMYSTHVATMQ</sequence>
<keyword evidence="2" id="KW-1185">Reference proteome</keyword>
<dbReference type="InterPro" id="IPR027796">
    <property type="entry name" value="OTT_1508_deam-like"/>
</dbReference>